<feature type="transmembrane region" description="Helical" evidence="1">
    <location>
        <begin position="323"/>
        <end position="342"/>
    </location>
</feature>
<accession>A0A1T4XTW4</accession>
<dbReference type="PANTHER" id="PTHR23028:SF53">
    <property type="entry name" value="ACYL_TRANSF_3 DOMAIN-CONTAINING PROTEIN"/>
    <property type="match status" value="1"/>
</dbReference>
<feature type="transmembrane region" description="Helical" evidence="1">
    <location>
        <begin position="132"/>
        <end position="151"/>
    </location>
</feature>
<dbReference type="GO" id="GO:0016747">
    <property type="term" value="F:acyltransferase activity, transferring groups other than amino-acyl groups"/>
    <property type="evidence" value="ECO:0007669"/>
    <property type="project" value="InterPro"/>
</dbReference>
<dbReference type="InterPro" id="IPR002656">
    <property type="entry name" value="Acyl_transf_3_dom"/>
</dbReference>
<reference evidence="3 4" key="1">
    <citation type="submission" date="2017-02" db="EMBL/GenBank/DDBJ databases">
        <authorList>
            <person name="Peterson S.W."/>
        </authorList>
    </citation>
    <scope>NUCLEOTIDE SEQUENCE [LARGE SCALE GENOMIC DNA]</scope>
    <source>
        <strain evidence="3 4">ATCC 49788</strain>
    </source>
</reference>
<protein>
    <submittedName>
        <fullName evidence="3">Peptidoglycan/LPS O-acetylase OafA/YrhL, contains acyltransferase and SGNH-hydrolase domains</fullName>
    </submittedName>
</protein>
<evidence type="ECO:0000256" key="1">
    <source>
        <dbReference type="SAM" id="Phobius"/>
    </source>
</evidence>
<feature type="domain" description="Acyltransferase 3" evidence="2">
    <location>
        <begin position="6"/>
        <end position="339"/>
    </location>
</feature>
<dbReference type="EMBL" id="FUYB01000022">
    <property type="protein sequence ID" value="SKA92598.1"/>
    <property type="molecule type" value="Genomic_DNA"/>
</dbReference>
<sequence length="367" mass="41620">MKLDQLTFTRYIAALTVVFFHFGQQAFPATHAWWHPVVTAGPIAVSYFFVLSGFIMAVAYYQPKAQSLTFNKGKYWLARFARIYPVYLLALVLMILANLKTDGRDPLAIGLSLSMLQAWIPGYAMVLNSPGWSLSVEALFYLSFPFLLYFVHRKGIRTLAFLTLVAWLSTQTLQIFLHNSPSYEAKGSLHQFIYYHPLMHLSTFMLGLTVGISFCHGKFKRFDQAWNGLAISLLTLLVILCLAYETQLEQYLGILIDYNNGLIAPLFLAILVLLAVNTGWTNRLMSLPFLVLLGEASYSLYILQRPAYGIYDRVLGQWLPLDANLHYYLFAILLTVASILSFKYMETPLRRLINSYYGSSGKASSNT</sequence>
<proteinExistence type="predicted"/>
<organism evidence="3 4">
    <name type="scientific">Thiothrix eikelboomii</name>
    <dbReference type="NCBI Taxonomy" id="92487"/>
    <lineage>
        <taxon>Bacteria</taxon>
        <taxon>Pseudomonadati</taxon>
        <taxon>Pseudomonadota</taxon>
        <taxon>Gammaproteobacteria</taxon>
        <taxon>Thiotrichales</taxon>
        <taxon>Thiotrichaceae</taxon>
        <taxon>Thiothrix</taxon>
    </lineage>
</organism>
<gene>
    <name evidence="3" type="ORF">SAMN02745130_03401</name>
</gene>
<evidence type="ECO:0000313" key="4">
    <source>
        <dbReference type="Proteomes" id="UP000190460"/>
    </source>
</evidence>
<dbReference type="STRING" id="92487.SAMN02745130_03401"/>
<dbReference type="GO" id="GO:0016020">
    <property type="term" value="C:membrane"/>
    <property type="evidence" value="ECO:0007669"/>
    <property type="project" value="TreeGrafter"/>
</dbReference>
<keyword evidence="3" id="KW-0378">Hydrolase</keyword>
<dbReference type="InterPro" id="IPR050879">
    <property type="entry name" value="Acyltransferase_3"/>
</dbReference>
<keyword evidence="1" id="KW-0472">Membrane</keyword>
<feature type="transmembrane region" description="Helical" evidence="1">
    <location>
        <begin position="158"/>
        <end position="177"/>
    </location>
</feature>
<dbReference type="AlphaFoldDB" id="A0A1T4XTW4"/>
<feature type="transmembrane region" description="Helical" evidence="1">
    <location>
        <begin position="81"/>
        <end position="99"/>
    </location>
</feature>
<keyword evidence="1" id="KW-1133">Transmembrane helix</keyword>
<dbReference type="PANTHER" id="PTHR23028">
    <property type="entry name" value="ACETYLTRANSFERASE"/>
    <property type="match status" value="1"/>
</dbReference>
<evidence type="ECO:0000259" key="2">
    <source>
        <dbReference type="Pfam" id="PF01757"/>
    </source>
</evidence>
<keyword evidence="4" id="KW-1185">Reference proteome</keyword>
<dbReference type="GO" id="GO:0009103">
    <property type="term" value="P:lipopolysaccharide biosynthetic process"/>
    <property type="evidence" value="ECO:0007669"/>
    <property type="project" value="TreeGrafter"/>
</dbReference>
<feature type="transmembrane region" description="Helical" evidence="1">
    <location>
        <begin position="284"/>
        <end position="303"/>
    </location>
</feature>
<keyword evidence="3" id="KW-0808">Transferase</keyword>
<dbReference type="GO" id="GO:0016787">
    <property type="term" value="F:hydrolase activity"/>
    <property type="evidence" value="ECO:0007669"/>
    <property type="project" value="UniProtKB-KW"/>
</dbReference>
<feature type="transmembrane region" description="Helical" evidence="1">
    <location>
        <begin position="12"/>
        <end position="34"/>
    </location>
</feature>
<feature type="transmembrane region" description="Helical" evidence="1">
    <location>
        <begin position="192"/>
        <end position="214"/>
    </location>
</feature>
<dbReference type="Pfam" id="PF01757">
    <property type="entry name" value="Acyl_transf_3"/>
    <property type="match status" value="1"/>
</dbReference>
<keyword evidence="3" id="KW-0012">Acyltransferase</keyword>
<feature type="transmembrane region" description="Helical" evidence="1">
    <location>
        <begin position="40"/>
        <end position="61"/>
    </location>
</feature>
<evidence type="ECO:0000313" key="3">
    <source>
        <dbReference type="EMBL" id="SKA92598.1"/>
    </source>
</evidence>
<feature type="transmembrane region" description="Helical" evidence="1">
    <location>
        <begin position="226"/>
        <end position="246"/>
    </location>
</feature>
<dbReference type="RefSeq" id="WP_159448666.1">
    <property type="nucleotide sequence ID" value="NZ_FUYB01000022.1"/>
</dbReference>
<name>A0A1T4XTW4_9GAMM</name>
<dbReference type="Proteomes" id="UP000190460">
    <property type="component" value="Unassembled WGS sequence"/>
</dbReference>
<keyword evidence="1" id="KW-0812">Transmembrane</keyword>
<dbReference type="OrthoDB" id="9767863at2"/>
<feature type="transmembrane region" description="Helical" evidence="1">
    <location>
        <begin position="258"/>
        <end position="277"/>
    </location>
</feature>